<proteinExistence type="predicted"/>
<reference evidence="3" key="1">
    <citation type="submission" date="2016-07" db="EMBL/GenBank/DDBJ databases">
        <authorList>
            <person name="Bretaudeau A."/>
        </authorList>
    </citation>
    <scope>NUCLEOTIDE SEQUENCE</scope>
    <source>
        <strain evidence="3">Rice</strain>
        <tissue evidence="3">Whole body</tissue>
    </source>
</reference>
<keyword evidence="2" id="KW-0472">Membrane</keyword>
<gene>
    <name evidence="3" type="ORF">SFRICE_001099</name>
</gene>
<keyword evidence="2" id="KW-1133">Transmembrane helix</keyword>
<feature type="transmembrane region" description="Helical" evidence="2">
    <location>
        <begin position="96"/>
        <end position="115"/>
    </location>
</feature>
<keyword evidence="2" id="KW-0812">Transmembrane</keyword>
<feature type="region of interest" description="Disordered" evidence="1">
    <location>
        <begin position="1"/>
        <end position="31"/>
    </location>
</feature>
<feature type="transmembrane region" description="Helical" evidence="2">
    <location>
        <begin position="127"/>
        <end position="145"/>
    </location>
</feature>
<evidence type="ECO:0000256" key="1">
    <source>
        <dbReference type="SAM" id="MobiDB-lite"/>
    </source>
</evidence>
<dbReference type="EMBL" id="ODYU01005870">
    <property type="protein sequence ID" value="SOQ47199.1"/>
    <property type="molecule type" value="Genomic_DNA"/>
</dbReference>
<feature type="transmembrane region" description="Helical" evidence="2">
    <location>
        <begin position="157"/>
        <end position="186"/>
    </location>
</feature>
<name>A0A2H1W296_SPOFR</name>
<accession>A0A2H1W296</accession>
<evidence type="ECO:0000313" key="3">
    <source>
        <dbReference type="EMBL" id="SOQ47199.1"/>
    </source>
</evidence>
<organism evidence="3">
    <name type="scientific">Spodoptera frugiperda</name>
    <name type="common">Fall armyworm</name>
    <dbReference type="NCBI Taxonomy" id="7108"/>
    <lineage>
        <taxon>Eukaryota</taxon>
        <taxon>Metazoa</taxon>
        <taxon>Ecdysozoa</taxon>
        <taxon>Arthropoda</taxon>
        <taxon>Hexapoda</taxon>
        <taxon>Insecta</taxon>
        <taxon>Pterygota</taxon>
        <taxon>Neoptera</taxon>
        <taxon>Endopterygota</taxon>
        <taxon>Lepidoptera</taxon>
        <taxon>Glossata</taxon>
        <taxon>Ditrysia</taxon>
        <taxon>Noctuoidea</taxon>
        <taxon>Noctuidae</taxon>
        <taxon>Amphipyrinae</taxon>
        <taxon>Spodoptera</taxon>
    </lineage>
</organism>
<feature type="compositionally biased region" description="Polar residues" evidence="1">
    <location>
        <begin position="1"/>
        <end position="23"/>
    </location>
</feature>
<sequence length="196" mass="22404">MSNPRQVIGSRQLSNRSTGSSRTSQNSYASGSYSSIGSMGSLASKMGSKFRSKLGSHSNRRDVEFSFFIRQKEALYPPWWTREGLVDWFRDLPDDTLWNCYICVCVLVGIVWTLTQLQNIYLNILDVIYNISYAIHVFAIGYKIVGELENTDIKYGIILGFLIDLGSFAHYVKASSPTFVLVCYYVRLHRPYKYLC</sequence>
<dbReference type="AlphaFoldDB" id="A0A2H1W296"/>
<evidence type="ECO:0000256" key="2">
    <source>
        <dbReference type="SAM" id="Phobius"/>
    </source>
</evidence>
<protein>
    <submittedName>
        <fullName evidence="3">SFRICE_001099</fullName>
    </submittedName>
</protein>